<evidence type="ECO:0000313" key="6">
    <source>
        <dbReference type="Proteomes" id="UP001596328"/>
    </source>
</evidence>
<dbReference type="PANTHER" id="PTHR34236:SF1">
    <property type="entry name" value="DIMETHYL SULFOXIDE REDUCTASE TRANSCRIPTIONAL ACTIVATOR"/>
    <property type="match status" value="1"/>
</dbReference>
<comment type="caution">
    <text evidence="5">The sequence shown here is derived from an EMBL/GenBank/DDBJ whole genome shotgun (WGS) entry which is preliminary data.</text>
</comment>
<reference evidence="5 6" key="1">
    <citation type="journal article" date="2019" name="Int. J. Syst. Evol. Microbiol.">
        <title>The Global Catalogue of Microorganisms (GCM) 10K type strain sequencing project: providing services to taxonomists for standard genome sequencing and annotation.</title>
        <authorList>
            <consortium name="The Broad Institute Genomics Platform"/>
            <consortium name="The Broad Institute Genome Sequencing Center for Infectious Disease"/>
            <person name="Wu L."/>
            <person name="Ma J."/>
        </authorList>
    </citation>
    <scope>NUCLEOTIDE SEQUENCE [LARGE SCALE GENOMIC DNA]</scope>
    <source>
        <strain evidence="5 6">NBRC 111368</strain>
    </source>
</reference>
<dbReference type="AlphaFoldDB" id="A0ABD5RWM1"/>
<keyword evidence="2" id="KW-0804">Transcription</keyword>
<dbReference type="Pfam" id="PF04967">
    <property type="entry name" value="HTH_10"/>
    <property type="match status" value="1"/>
</dbReference>
<feature type="domain" description="Bacterioopsin transcriptional activator GAF and HTH associated" evidence="4">
    <location>
        <begin position="16"/>
        <end position="139"/>
    </location>
</feature>
<accession>A0ABD5RWM1</accession>
<gene>
    <name evidence="5" type="ORF">ACFQE1_04910</name>
</gene>
<keyword evidence="1" id="KW-0805">Transcription regulation</keyword>
<dbReference type="EMBL" id="JBHSWU010000040">
    <property type="protein sequence ID" value="MFC6723730.1"/>
    <property type="molecule type" value="Genomic_DNA"/>
</dbReference>
<dbReference type="Proteomes" id="UP001596328">
    <property type="component" value="Unassembled WGS sequence"/>
</dbReference>
<organism evidence="5 6">
    <name type="scientific">Halobium palmae</name>
    <dbReference type="NCBI Taxonomy" id="1776492"/>
    <lineage>
        <taxon>Archaea</taxon>
        <taxon>Methanobacteriati</taxon>
        <taxon>Methanobacteriota</taxon>
        <taxon>Stenosarchaea group</taxon>
        <taxon>Halobacteria</taxon>
        <taxon>Halobacteriales</taxon>
        <taxon>Haloferacaceae</taxon>
        <taxon>Halobium</taxon>
    </lineage>
</organism>
<evidence type="ECO:0000259" key="3">
    <source>
        <dbReference type="Pfam" id="PF04967"/>
    </source>
</evidence>
<feature type="domain" description="HTH bat-type" evidence="3">
    <location>
        <begin position="150"/>
        <end position="202"/>
    </location>
</feature>
<dbReference type="Pfam" id="PF15915">
    <property type="entry name" value="BAT"/>
    <property type="match status" value="1"/>
</dbReference>
<dbReference type="PANTHER" id="PTHR34236">
    <property type="entry name" value="DIMETHYL SULFOXIDE REDUCTASE TRANSCRIPTIONAL ACTIVATOR"/>
    <property type="match status" value="1"/>
</dbReference>
<sequence length="215" mass="23579">MVNARLEIRPPATEWYVRLSTEHPDDTFTLLTIYDEGSHFLGIFEVETADLSALLTTLNEIEAITEFEVLHADDGFAVVEYSVTESVVYSTTVRSGTLPPASVTVQNGVMLVEIKIPHDRLSGVIAAIRAIGGSCELLSLSRSGGIEGLLTTAQQRFVTTALEYGYYDTPRRCTLTELASVLEVTPAAASTMAHRTEERIIKEFVQGAESVHFRP</sequence>
<evidence type="ECO:0000259" key="4">
    <source>
        <dbReference type="Pfam" id="PF15915"/>
    </source>
</evidence>
<evidence type="ECO:0000256" key="1">
    <source>
        <dbReference type="ARBA" id="ARBA00023015"/>
    </source>
</evidence>
<protein>
    <submittedName>
        <fullName evidence="5">Helix-turn-helix domain-containing protein</fullName>
    </submittedName>
</protein>
<keyword evidence="6" id="KW-1185">Reference proteome</keyword>
<evidence type="ECO:0000313" key="5">
    <source>
        <dbReference type="EMBL" id="MFC6723730.1"/>
    </source>
</evidence>
<name>A0ABD5RWM1_9EURY</name>
<dbReference type="InterPro" id="IPR007050">
    <property type="entry name" value="HTH_bacterioopsin"/>
</dbReference>
<proteinExistence type="predicted"/>
<dbReference type="InterPro" id="IPR031803">
    <property type="entry name" value="BAT_GAF/HTH-assoc"/>
</dbReference>
<evidence type="ECO:0000256" key="2">
    <source>
        <dbReference type="ARBA" id="ARBA00023163"/>
    </source>
</evidence>